<feature type="binding site" evidence="9">
    <location>
        <position position="92"/>
    </location>
    <ligand>
        <name>Mg(2+)</name>
        <dbReference type="ChEBI" id="CHEBI:18420"/>
    </ligand>
</feature>
<dbReference type="PANTHER" id="PTHR20857">
    <property type="entry name" value="THIAMINE-PHOSPHATE PYROPHOSPHORYLASE"/>
    <property type="match status" value="1"/>
</dbReference>
<dbReference type="Pfam" id="PF02581">
    <property type="entry name" value="TMP-TENI"/>
    <property type="match status" value="1"/>
</dbReference>
<dbReference type="CDD" id="cd00564">
    <property type="entry name" value="TMP_TenI"/>
    <property type="match status" value="1"/>
</dbReference>
<evidence type="ECO:0000256" key="1">
    <source>
        <dbReference type="ARBA" id="ARBA00005165"/>
    </source>
</evidence>
<dbReference type="InterPro" id="IPR036206">
    <property type="entry name" value="ThiamineP_synth_sf"/>
</dbReference>
<evidence type="ECO:0000256" key="7">
    <source>
        <dbReference type="ARBA" id="ARBA00047851"/>
    </source>
</evidence>
<evidence type="ECO:0000256" key="10">
    <source>
        <dbReference type="RuleBase" id="RU003826"/>
    </source>
</evidence>
<dbReference type="EMBL" id="JBHSEF010000009">
    <property type="protein sequence ID" value="MFC4353832.1"/>
    <property type="molecule type" value="Genomic_DNA"/>
</dbReference>
<feature type="binding site" evidence="9">
    <location>
        <position position="140"/>
    </location>
    <ligand>
        <name>4-amino-2-methyl-5-(diphosphooxymethyl)pyrimidine</name>
        <dbReference type="ChEBI" id="CHEBI:57841"/>
    </ligand>
</feature>
<comment type="caution">
    <text evidence="13">The sequence shown here is derived from an EMBL/GenBank/DDBJ whole genome shotgun (WGS) entry which is preliminary data.</text>
</comment>
<feature type="binding site" evidence="9">
    <location>
        <begin position="137"/>
        <end position="139"/>
    </location>
    <ligand>
        <name>2-[(2R,5Z)-2-carboxy-4-methylthiazol-5(2H)-ylidene]ethyl phosphate</name>
        <dbReference type="ChEBI" id="CHEBI:62899"/>
    </ligand>
</feature>
<dbReference type="EC" id="2.5.1.3" evidence="9"/>
<keyword evidence="3 9" id="KW-0479">Metal-binding</keyword>
<evidence type="ECO:0000256" key="8">
    <source>
        <dbReference type="ARBA" id="ARBA00047883"/>
    </source>
</evidence>
<dbReference type="SUPFAM" id="SSF51391">
    <property type="entry name" value="Thiamin phosphate synthase"/>
    <property type="match status" value="1"/>
</dbReference>
<dbReference type="Proteomes" id="UP001595733">
    <property type="component" value="Unassembled WGS sequence"/>
</dbReference>
<accession>A0ABV8UST3</accession>
<reference evidence="14" key="1">
    <citation type="journal article" date="2019" name="Int. J. Syst. Evol. Microbiol.">
        <title>The Global Catalogue of Microorganisms (GCM) 10K type strain sequencing project: providing services to taxonomists for standard genome sequencing and annotation.</title>
        <authorList>
            <consortium name="The Broad Institute Genomics Platform"/>
            <consortium name="The Broad Institute Genome Sequencing Center for Infectious Disease"/>
            <person name="Wu L."/>
            <person name="Ma J."/>
        </authorList>
    </citation>
    <scope>NUCLEOTIDE SEQUENCE [LARGE SCALE GENOMIC DNA]</scope>
    <source>
        <strain evidence="14">CCUG 50353</strain>
    </source>
</reference>
<feature type="binding site" evidence="9">
    <location>
        <position position="72"/>
    </location>
    <ligand>
        <name>4-amino-2-methyl-5-(diphosphooxymethyl)pyrimidine</name>
        <dbReference type="ChEBI" id="CHEBI:57841"/>
    </ligand>
</feature>
<evidence type="ECO:0000259" key="12">
    <source>
        <dbReference type="Pfam" id="PF02581"/>
    </source>
</evidence>
<evidence type="ECO:0000256" key="2">
    <source>
        <dbReference type="ARBA" id="ARBA00022679"/>
    </source>
</evidence>
<dbReference type="InterPro" id="IPR034291">
    <property type="entry name" value="TMP_synthase"/>
</dbReference>
<comment type="similarity">
    <text evidence="9 10">Belongs to the thiamine-phosphate synthase family.</text>
</comment>
<comment type="function">
    <text evidence="9">Condenses 4-methyl-5-(beta-hydroxyethyl)thiazole monophosphate (THZ-P) and 2-methyl-4-amino-5-hydroxymethyl pyrimidine pyrophosphate (HMP-PP) to form thiamine monophosphate (TMP).</text>
</comment>
<feature type="binding site" evidence="9">
    <location>
        <position position="73"/>
    </location>
    <ligand>
        <name>Mg(2+)</name>
        <dbReference type="ChEBI" id="CHEBI:18420"/>
    </ligand>
</feature>
<dbReference type="HAMAP" id="MF_00097">
    <property type="entry name" value="TMP_synthase"/>
    <property type="match status" value="1"/>
</dbReference>
<comment type="cofactor">
    <cofactor evidence="9">
        <name>Mg(2+)</name>
        <dbReference type="ChEBI" id="CHEBI:18420"/>
    </cofactor>
    <text evidence="9">Binds 1 Mg(2+) ion per subunit.</text>
</comment>
<proteinExistence type="inferred from homology"/>
<evidence type="ECO:0000256" key="11">
    <source>
        <dbReference type="RuleBase" id="RU004253"/>
    </source>
</evidence>
<dbReference type="NCBIfam" id="TIGR00693">
    <property type="entry name" value="thiE"/>
    <property type="match status" value="1"/>
</dbReference>
<evidence type="ECO:0000256" key="3">
    <source>
        <dbReference type="ARBA" id="ARBA00022723"/>
    </source>
</evidence>
<evidence type="ECO:0000256" key="4">
    <source>
        <dbReference type="ARBA" id="ARBA00022842"/>
    </source>
</evidence>
<dbReference type="RefSeq" id="WP_378139620.1">
    <property type="nucleotide sequence ID" value="NZ_JBHSEF010000009.1"/>
</dbReference>
<feature type="binding site" evidence="9">
    <location>
        <position position="111"/>
    </location>
    <ligand>
        <name>4-amino-2-methyl-5-(diphosphooxymethyl)pyrimidine</name>
        <dbReference type="ChEBI" id="CHEBI:57841"/>
    </ligand>
</feature>
<evidence type="ECO:0000256" key="9">
    <source>
        <dbReference type="HAMAP-Rule" id="MF_00097"/>
    </source>
</evidence>
<keyword evidence="4 9" id="KW-0460">Magnesium</keyword>
<dbReference type="GO" id="GO:0004789">
    <property type="term" value="F:thiamine-phosphate diphosphorylase activity"/>
    <property type="evidence" value="ECO:0007669"/>
    <property type="project" value="UniProtKB-EC"/>
</dbReference>
<comment type="catalytic activity">
    <reaction evidence="8 9 10">
        <text>2-[(2R,5Z)-2-carboxy-4-methylthiazol-5(2H)-ylidene]ethyl phosphate + 4-amino-2-methyl-5-(diphosphooxymethyl)pyrimidine + 2 H(+) = thiamine phosphate + CO2 + diphosphate</text>
        <dbReference type="Rhea" id="RHEA:47844"/>
        <dbReference type="ChEBI" id="CHEBI:15378"/>
        <dbReference type="ChEBI" id="CHEBI:16526"/>
        <dbReference type="ChEBI" id="CHEBI:33019"/>
        <dbReference type="ChEBI" id="CHEBI:37575"/>
        <dbReference type="ChEBI" id="CHEBI:57841"/>
        <dbReference type="ChEBI" id="CHEBI:62899"/>
        <dbReference type="EC" id="2.5.1.3"/>
    </reaction>
</comment>
<feature type="binding site" evidence="9">
    <location>
        <position position="169"/>
    </location>
    <ligand>
        <name>2-[(2R,5Z)-2-carboxy-4-methylthiazol-5(2H)-ylidene]ethyl phosphate</name>
        <dbReference type="ChEBI" id="CHEBI:62899"/>
    </ligand>
</feature>
<dbReference type="Gene3D" id="3.20.20.70">
    <property type="entry name" value="Aldolase class I"/>
    <property type="match status" value="1"/>
</dbReference>
<organism evidence="13 14">
    <name type="scientific">Chryseomicrobium palamuruense</name>
    <dbReference type="NCBI Taxonomy" id="682973"/>
    <lineage>
        <taxon>Bacteria</taxon>
        <taxon>Bacillati</taxon>
        <taxon>Bacillota</taxon>
        <taxon>Bacilli</taxon>
        <taxon>Bacillales</taxon>
        <taxon>Caryophanaceae</taxon>
        <taxon>Chryseomicrobium</taxon>
    </lineage>
</organism>
<name>A0ABV8UST3_9BACL</name>
<protein>
    <recommendedName>
        <fullName evidence="9">Thiamine-phosphate synthase</fullName>
        <shortName evidence="9">TP synthase</shortName>
        <shortName evidence="9">TPS</shortName>
        <ecNumber evidence="9">2.5.1.3</ecNumber>
    </recommendedName>
    <alternativeName>
        <fullName evidence="9">Thiamine-phosphate pyrophosphorylase</fullName>
        <shortName evidence="9">TMP pyrophosphorylase</shortName>
        <shortName evidence="9">TMP-PPase</shortName>
    </alternativeName>
</protein>
<sequence length="216" mass="23989">MITRPSIYFIMGTNDVENEEPLDVLEEALQSGITHFQLREKGKRALQGSELVAFAQSCQRLCKCYDVPFFINDDLDLARTVQPDGVHLGQEDWNDRMKDEIRESGFLLGRSVQSLQEAEEAILKGADYLGIGSIFPTRSKPDAGQAIGTSLLQEVHQRFPDIPIIGIGGIDSENAQLVWQAGAAGVAVISCISRSSDRRKVVSELRPREVQTGWMR</sequence>
<comment type="pathway">
    <text evidence="1 9 11">Cofactor biosynthesis; thiamine diphosphate biosynthesis; thiamine phosphate from 4-amino-2-methyl-5-diphosphomethylpyrimidine and 4-methyl-5-(2-phosphoethyl)-thiazole: step 1/1.</text>
</comment>
<evidence type="ECO:0000313" key="14">
    <source>
        <dbReference type="Proteomes" id="UP001595733"/>
    </source>
</evidence>
<evidence type="ECO:0000256" key="5">
    <source>
        <dbReference type="ARBA" id="ARBA00022977"/>
    </source>
</evidence>
<keyword evidence="2 9" id="KW-0808">Transferase</keyword>
<evidence type="ECO:0000256" key="6">
    <source>
        <dbReference type="ARBA" id="ARBA00047334"/>
    </source>
</evidence>
<feature type="domain" description="Thiamine phosphate synthase/TenI" evidence="12">
    <location>
        <begin position="7"/>
        <end position="192"/>
    </location>
</feature>
<gene>
    <name evidence="9 13" type="primary">thiE</name>
    <name evidence="13" type="ORF">ACFO0S_01970</name>
</gene>
<dbReference type="PANTHER" id="PTHR20857:SF15">
    <property type="entry name" value="THIAMINE-PHOSPHATE SYNTHASE"/>
    <property type="match status" value="1"/>
</dbReference>
<comment type="catalytic activity">
    <reaction evidence="6 9 10">
        <text>4-methyl-5-(2-phosphooxyethyl)-thiazole + 4-amino-2-methyl-5-(diphosphooxymethyl)pyrimidine + H(+) = thiamine phosphate + diphosphate</text>
        <dbReference type="Rhea" id="RHEA:22328"/>
        <dbReference type="ChEBI" id="CHEBI:15378"/>
        <dbReference type="ChEBI" id="CHEBI:33019"/>
        <dbReference type="ChEBI" id="CHEBI:37575"/>
        <dbReference type="ChEBI" id="CHEBI:57841"/>
        <dbReference type="ChEBI" id="CHEBI:58296"/>
        <dbReference type="EC" id="2.5.1.3"/>
    </reaction>
</comment>
<comment type="catalytic activity">
    <reaction evidence="7 9 10">
        <text>2-(2-carboxy-4-methylthiazol-5-yl)ethyl phosphate + 4-amino-2-methyl-5-(diphosphooxymethyl)pyrimidine + 2 H(+) = thiamine phosphate + CO2 + diphosphate</text>
        <dbReference type="Rhea" id="RHEA:47848"/>
        <dbReference type="ChEBI" id="CHEBI:15378"/>
        <dbReference type="ChEBI" id="CHEBI:16526"/>
        <dbReference type="ChEBI" id="CHEBI:33019"/>
        <dbReference type="ChEBI" id="CHEBI:37575"/>
        <dbReference type="ChEBI" id="CHEBI:57841"/>
        <dbReference type="ChEBI" id="CHEBI:62890"/>
        <dbReference type="EC" id="2.5.1.3"/>
    </reaction>
</comment>
<keyword evidence="14" id="KW-1185">Reference proteome</keyword>
<feature type="binding site" evidence="9">
    <location>
        <begin position="189"/>
        <end position="190"/>
    </location>
    <ligand>
        <name>2-[(2R,5Z)-2-carboxy-4-methylthiazol-5(2H)-ylidene]ethyl phosphate</name>
        <dbReference type="ChEBI" id="CHEBI:62899"/>
    </ligand>
</feature>
<keyword evidence="5 9" id="KW-0784">Thiamine biosynthesis</keyword>
<feature type="binding site" evidence="9">
    <location>
        <begin position="37"/>
        <end position="41"/>
    </location>
    <ligand>
        <name>4-amino-2-methyl-5-(diphosphooxymethyl)pyrimidine</name>
        <dbReference type="ChEBI" id="CHEBI:57841"/>
    </ligand>
</feature>
<evidence type="ECO:0000313" key="13">
    <source>
        <dbReference type="EMBL" id="MFC4353832.1"/>
    </source>
</evidence>
<dbReference type="InterPro" id="IPR013785">
    <property type="entry name" value="Aldolase_TIM"/>
</dbReference>
<dbReference type="InterPro" id="IPR022998">
    <property type="entry name" value="ThiamineP_synth_TenI"/>
</dbReference>